<dbReference type="RefSeq" id="WP_209892229.1">
    <property type="nucleotide sequence ID" value="NZ_JAGGMR010000001.1"/>
</dbReference>
<keyword evidence="3" id="KW-1185">Reference proteome</keyword>
<name>A0ABS4QHE0_9NOCA</name>
<accession>A0ABS4QHE0</accession>
<proteinExistence type="predicted"/>
<evidence type="ECO:0000313" key="2">
    <source>
        <dbReference type="EMBL" id="MBP2191115.1"/>
    </source>
</evidence>
<sequence>MNPYAIEPCLRSQRRAPRLRPEGGRDKGEVVEDHRTPLRRVVIENLSDPAVADSLMFLRACLDHRLDDNRPKNWSVRHDWPMEFQLAVTASPDSHRYSIIVEPEGMTYEFPAAIKVVLMFRGPDSMLAELTHYPDTLAIWRPADTEVWATTTDGHCEQIGGFTNNPAPGFDTGGKPENT</sequence>
<gene>
    <name evidence="2" type="ORF">BJ987_004016</name>
</gene>
<dbReference type="Proteomes" id="UP001519325">
    <property type="component" value="Unassembled WGS sequence"/>
</dbReference>
<comment type="caution">
    <text evidence="2">The sequence shown here is derived from an EMBL/GenBank/DDBJ whole genome shotgun (WGS) entry which is preliminary data.</text>
</comment>
<dbReference type="EMBL" id="JAGGMR010000001">
    <property type="protein sequence ID" value="MBP2191115.1"/>
    <property type="molecule type" value="Genomic_DNA"/>
</dbReference>
<evidence type="ECO:0000256" key="1">
    <source>
        <dbReference type="SAM" id="MobiDB-lite"/>
    </source>
</evidence>
<evidence type="ECO:0000313" key="3">
    <source>
        <dbReference type="Proteomes" id="UP001519325"/>
    </source>
</evidence>
<reference evidence="2 3" key="1">
    <citation type="submission" date="2021-03" db="EMBL/GenBank/DDBJ databases">
        <title>Sequencing the genomes of 1000 actinobacteria strains.</title>
        <authorList>
            <person name="Klenk H.-P."/>
        </authorList>
    </citation>
    <scope>NUCLEOTIDE SEQUENCE [LARGE SCALE GENOMIC DNA]</scope>
    <source>
        <strain evidence="2 3">DSM 45516</strain>
    </source>
</reference>
<organism evidence="2 3">
    <name type="scientific">Nocardia goodfellowii</name>
    <dbReference type="NCBI Taxonomy" id="882446"/>
    <lineage>
        <taxon>Bacteria</taxon>
        <taxon>Bacillati</taxon>
        <taxon>Actinomycetota</taxon>
        <taxon>Actinomycetes</taxon>
        <taxon>Mycobacteriales</taxon>
        <taxon>Nocardiaceae</taxon>
        <taxon>Nocardia</taxon>
    </lineage>
</organism>
<protein>
    <submittedName>
        <fullName evidence="2">Uncharacterized protein</fullName>
    </submittedName>
</protein>
<feature type="region of interest" description="Disordered" evidence="1">
    <location>
        <begin position="160"/>
        <end position="179"/>
    </location>
</feature>